<evidence type="ECO:0000256" key="3">
    <source>
        <dbReference type="SAM" id="MobiDB-lite"/>
    </source>
</evidence>
<evidence type="ECO:0000313" key="5">
    <source>
        <dbReference type="EMBL" id="OWF47536.1"/>
    </source>
</evidence>
<sequence length="275" mass="30080">MSVSCNSKNNRESEIGQVQLRSFTNCRGLGPEKLDPGIIQECAKIVVELNQETAAYCTHAVYIGGTQDSEDLREELKRIRLRGLELAQLNRLKLVPLLSNATLGTDDAQELERLYKIFSACLELLEIQLIKTLALVQAFPLHNGTKVLINTGITEPFILCKHTKITVESLDGSTCSKTLMEQEEIRGLERDVNSLHELIYNINQSADINPWADFEPPPNNNAAKTLNTSSSISGSADTSATNNAVRTQRCVCVVVLTFSAIAISAVVIGVVLGII</sequence>
<dbReference type="Proteomes" id="UP000242188">
    <property type="component" value="Unassembled WGS sequence"/>
</dbReference>
<dbReference type="InterPro" id="IPR026512">
    <property type="entry name" value="RGS7BP/RGS9BP"/>
</dbReference>
<protein>
    <submittedName>
        <fullName evidence="5">Regulator of G-protein signaling 9-binding protein</fullName>
    </submittedName>
</protein>
<proteinExistence type="inferred from homology"/>
<feature type="compositionally biased region" description="Low complexity" evidence="3">
    <location>
        <begin position="228"/>
        <end position="238"/>
    </location>
</feature>
<keyword evidence="4" id="KW-0472">Membrane</keyword>
<dbReference type="GO" id="GO:0009968">
    <property type="term" value="P:negative regulation of signal transduction"/>
    <property type="evidence" value="ECO:0007669"/>
    <property type="project" value="UniProtKB-KW"/>
</dbReference>
<keyword evidence="4" id="KW-0812">Transmembrane</keyword>
<dbReference type="AlphaFoldDB" id="A0A210QFL3"/>
<name>A0A210QFL3_MIZYE</name>
<comment type="caution">
    <text evidence="5">The sequence shown here is derived from an EMBL/GenBank/DDBJ whole genome shotgun (WGS) entry which is preliminary data.</text>
</comment>
<comment type="similarity">
    <text evidence="1">Belongs to the RGS7BP/RGS9BP family.</text>
</comment>
<keyword evidence="2" id="KW-0734">Signal transduction inhibitor</keyword>
<gene>
    <name evidence="5" type="ORF">KP79_PYT15598</name>
</gene>
<organism evidence="5 6">
    <name type="scientific">Mizuhopecten yessoensis</name>
    <name type="common">Japanese scallop</name>
    <name type="synonym">Patinopecten yessoensis</name>
    <dbReference type="NCBI Taxonomy" id="6573"/>
    <lineage>
        <taxon>Eukaryota</taxon>
        <taxon>Metazoa</taxon>
        <taxon>Spiralia</taxon>
        <taxon>Lophotrochozoa</taxon>
        <taxon>Mollusca</taxon>
        <taxon>Bivalvia</taxon>
        <taxon>Autobranchia</taxon>
        <taxon>Pteriomorphia</taxon>
        <taxon>Pectinida</taxon>
        <taxon>Pectinoidea</taxon>
        <taxon>Pectinidae</taxon>
        <taxon>Mizuhopecten</taxon>
    </lineage>
</organism>
<dbReference type="OrthoDB" id="6358515at2759"/>
<feature type="region of interest" description="Disordered" evidence="3">
    <location>
        <begin position="219"/>
        <end position="238"/>
    </location>
</feature>
<reference evidence="5 6" key="1">
    <citation type="journal article" date="2017" name="Nat. Ecol. Evol.">
        <title>Scallop genome provides insights into evolution of bilaterian karyotype and development.</title>
        <authorList>
            <person name="Wang S."/>
            <person name="Zhang J."/>
            <person name="Jiao W."/>
            <person name="Li J."/>
            <person name="Xun X."/>
            <person name="Sun Y."/>
            <person name="Guo X."/>
            <person name="Huan P."/>
            <person name="Dong B."/>
            <person name="Zhang L."/>
            <person name="Hu X."/>
            <person name="Sun X."/>
            <person name="Wang J."/>
            <person name="Zhao C."/>
            <person name="Wang Y."/>
            <person name="Wang D."/>
            <person name="Huang X."/>
            <person name="Wang R."/>
            <person name="Lv J."/>
            <person name="Li Y."/>
            <person name="Zhang Z."/>
            <person name="Liu B."/>
            <person name="Lu W."/>
            <person name="Hui Y."/>
            <person name="Liang J."/>
            <person name="Zhou Z."/>
            <person name="Hou R."/>
            <person name="Li X."/>
            <person name="Liu Y."/>
            <person name="Li H."/>
            <person name="Ning X."/>
            <person name="Lin Y."/>
            <person name="Zhao L."/>
            <person name="Xing Q."/>
            <person name="Dou J."/>
            <person name="Li Y."/>
            <person name="Mao J."/>
            <person name="Guo H."/>
            <person name="Dou H."/>
            <person name="Li T."/>
            <person name="Mu C."/>
            <person name="Jiang W."/>
            <person name="Fu Q."/>
            <person name="Fu X."/>
            <person name="Miao Y."/>
            <person name="Liu J."/>
            <person name="Yu Q."/>
            <person name="Li R."/>
            <person name="Liao H."/>
            <person name="Li X."/>
            <person name="Kong Y."/>
            <person name="Jiang Z."/>
            <person name="Chourrout D."/>
            <person name="Li R."/>
            <person name="Bao Z."/>
        </authorList>
    </citation>
    <scope>NUCLEOTIDE SEQUENCE [LARGE SCALE GENOMIC DNA]</scope>
    <source>
        <strain evidence="5 6">PY_sf001</strain>
    </source>
</reference>
<evidence type="ECO:0000256" key="1">
    <source>
        <dbReference type="ARBA" id="ARBA00007457"/>
    </source>
</evidence>
<dbReference type="STRING" id="6573.A0A210QFL3"/>
<evidence type="ECO:0000313" key="6">
    <source>
        <dbReference type="Proteomes" id="UP000242188"/>
    </source>
</evidence>
<feature type="transmembrane region" description="Helical" evidence="4">
    <location>
        <begin position="253"/>
        <end position="274"/>
    </location>
</feature>
<dbReference type="PANTHER" id="PTHR21029">
    <property type="entry name" value="R-SEVEN BINDING PROTEIN (R7BP) HOMOLOG"/>
    <property type="match status" value="1"/>
</dbReference>
<keyword evidence="6" id="KW-1185">Reference proteome</keyword>
<accession>A0A210QFL3</accession>
<keyword evidence="4" id="KW-1133">Transmembrane helix</keyword>
<evidence type="ECO:0000256" key="2">
    <source>
        <dbReference type="ARBA" id="ARBA00022700"/>
    </source>
</evidence>
<dbReference type="EMBL" id="NEDP02003864">
    <property type="protein sequence ID" value="OWF47536.1"/>
    <property type="molecule type" value="Genomic_DNA"/>
</dbReference>
<evidence type="ECO:0000256" key="4">
    <source>
        <dbReference type="SAM" id="Phobius"/>
    </source>
</evidence>